<reference evidence="1 2" key="1">
    <citation type="submission" date="2019-02" db="EMBL/GenBank/DDBJ databases">
        <title>Hyunsoonleella sp., isolated from marine sediment.</title>
        <authorList>
            <person name="Liu B.-T."/>
        </authorList>
    </citation>
    <scope>NUCLEOTIDE SEQUENCE [LARGE SCALE GENOMIC DNA]</scope>
    <source>
        <strain evidence="1 2">T58</strain>
    </source>
</reference>
<proteinExistence type="predicted"/>
<dbReference type="PROSITE" id="PS51257">
    <property type="entry name" value="PROKAR_LIPOPROTEIN"/>
    <property type="match status" value="1"/>
</dbReference>
<keyword evidence="2" id="KW-1185">Reference proteome</keyword>
<protein>
    <submittedName>
        <fullName evidence="1">Uncharacterized protein</fullName>
    </submittedName>
</protein>
<organism evidence="1 2">
    <name type="scientific">Hyunsoonleella flava</name>
    <dbReference type="NCBI Taxonomy" id="2527939"/>
    <lineage>
        <taxon>Bacteria</taxon>
        <taxon>Pseudomonadati</taxon>
        <taxon>Bacteroidota</taxon>
        <taxon>Flavobacteriia</taxon>
        <taxon>Flavobacteriales</taxon>
        <taxon>Flavobacteriaceae</taxon>
    </lineage>
</organism>
<accession>A0A4Q9FJ38</accession>
<dbReference type="EMBL" id="SIRT01000002">
    <property type="protein sequence ID" value="TBN05612.1"/>
    <property type="molecule type" value="Genomic_DNA"/>
</dbReference>
<comment type="caution">
    <text evidence="1">The sequence shown here is derived from an EMBL/GenBank/DDBJ whole genome shotgun (WGS) entry which is preliminary data.</text>
</comment>
<name>A0A4Q9FJ38_9FLAO</name>
<gene>
    <name evidence="1" type="ORF">EYD45_04880</name>
</gene>
<sequence>MRSKLWNITLILVLFYSCKNDRNLDGNYSICNYGEYAEVYFKGDFMRVASESEWVKLSEWKQVKINNDTLYFESFGEWRDNWKAEIKYIGKNKIELYNLATDISVSLEPINVDLNFENSKEFWKGFKTRKNLKGCK</sequence>
<dbReference type="Proteomes" id="UP000291142">
    <property type="component" value="Unassembled WGS sequence"/>
</dbReference>
<dbReference type="OrthoDB" id="1441526at2"/>
<evidence type="ECO:0000313" key="2">
    <source>
        <dbReference type="Proteomes" id="UP000291142"/>
    </source>
</evidence>
<dbReference type="AlphaFoldDB" id="A0A4Q9FJ38"/>
<evidence type="ECO:0000313" key="1">
    <source>
        <dbReference type="EMBL" id="TBN05612.1"/>
    </source>
</evidence>